<keyword evidence="1" id="KW-0472">Membrane</keyword>
<dbReference type="InterPro" id="IPR046586">
    <property type="entry name" value="DUF6644"/>
</dbReference>
<dbReference type="AlphaFoldDB" id="A0A5C8P9Z0"/>
<keyword evidence="1" id="KW-1133">Transmembrane helix</keyword>
<proteinExistence type="predicted"/>
<organism evidence="3 4">
    <name type="scientific">Vineibacter terrae</name>
    <dbReference type="NCBI Taxonomy" id="2586908"/>
    <lineage>
        <taxon>Bacteria</taxon>
        <taxon>Pseudomonadati</taxon>
        <taxon>Pseudomonadota</taxon>
        <taxon>Alphaproteobacteria</taxon>
        <taxon>Hyphomicrobiales</taxon>
        <taxon>Vineibacter</taxon>
    </lineage>
</organism>
<feature type="transmembrane region" description="Helical" evidence="1">
    <location>
        <begin position="6"/>
        <end position="27"/>
    </location>
</feature>
<keyword evidence="4" id="KW-1185">Reference proteome</keyword>
<feature type="transmembrane region" description="Helical" evidence="1">
    <location>
        <begin position="121"/>
        <end position="139"/>
    </location>
</feature>
<feature type="domain" description="DUF6644" evidence="2">
    <location>
        <begin position="13"/>
        <end position="140"/>
    </location>
</feature>
<gene>
    <name evidence="3" type="ORF">FHP25_36425</name>
</gene>
<feature type="transmembrane region" description="Helical" evidence="1">
    <location>
        <begin position="48"/>
        <end position="69"/>
    </location>
</feature>
<accession>A0A5C8P9Z0</accession>
<protein>
    <recommendedName>
        <fullName evidence="2">DUF6644 domain-containing protein</fullName>
    </recommendedName>
</protein>
<evidence type="ECO:0000313" key="3">
    <source>
        <dbReference type="EMBL" id="TXL70035.1"/>
    </source>
</evidence>
<evidence type="ECO:0000256" key="1">
    <source>
        <dbReference type="SAM" id="Phobius"/>
    </source>
</evidence>
<dbReference type="Pfam" id="PF20349">
    <property type="entry name" value="DUF6644"/>
    <property type="match status" value="1"/>
</dbReference>
<dbReference type="OrthoDB" id="3536934at2"/>
<feature type="transmembrane region" description="Helical" evidence="1">
    <location>
        <begin position="81"/>
        <end position="101"/>
    </location>
</feature>
<keyword evidence="1" id="KW-0812">Transmembrane</keyword>
<reference evidence="3 4" key="1">
    <citation type="submission" date="2019-06" db="EMBL/GenBank/DDBJ databases">
        <title>New taxonomy in bacterial strain CC-CFT640, isolated from vineyard.</title>
        <authorList>
            <person name="Lin S.-Y."/>
            <person name="Tsai C.-F."/>
            <person name="Young C.-C."/>
        </authorList>
    </citation>
    <scope>NUCLEOTIDE SEQUENCE [LARGE SCALE GENOMIC DNA]</scope>
    <source>
        <strain evidence="3 4">CC-CFT640</strain>
    </source>
</reference>
<comment type="caution">
    <text evidence="3">The sequence shown here is derived from an EMBL/GenBank/DDBJ whole genome shotgun (WGS) entry which is preliminary data.</text>
</comment>
<evidence type="ECO:0000259" key="2">
    <source>
        <dbReference type="Pfam" id="PF20349"/>
    </source>
</evidence>
<evidence type="ECO:0000313" key="4">
    <source>
        <dbReference type="Proteomes" id="UP000321638"/>
    </source>
</evidence>
<name>A0A5C8P9Z0_9HYPH</name>
<dbReference type="EMBL" id="VDUZ01000067">
    <property type="protein sequence ID" value="TXL70035.1"/>
    <property type="molecule type" value="Genomic_DNA"/>
</dbReference>
<sequence>MRDSTWIYPLANLTHLLGLVMLVGPIASLDLRLLGVARAIAASDLSRLLTPIAVIGLVLSLASGSVLFVADAGALARNEVFLAKMALLALGALNAVAFRWLWHHRLHQWDVRPPLAGRLQALASIFIWLGTATFGRLIAYF</sequence>
<dbReference type="Proteomes" id="UP000321638">
    <property type="component" value="Unassembled WGS sequence"/>
</dbReference>